<dbReference type="InterPro" id="IPR011701">
    <property type="entry name" value="MFS"/>
</dbReference>
<evidence type="ECO:0000313" key="4">
    <source>
        <dbReference type="WBParaSite" id="Csp11.Scaffold629.g13764.t1"/>
    </source>
</evidence>
<feature type="transmembrane region" description="Helical" evidence="2">
    <location>
        <begin position="360"/>
        <end position="383"/>
    </location>
</feature>
<dbReference type="PANTHER" id="PTHR11360:SF260">
    <property type="entry name" value="MFS DOMAIN-CONTAINING PROTEIN"/>
    <property type="match status" value="1"/>
</dbReference>
<dbReference type="FunFam" id="1.20.1250.20:FF:000874">
    <property type="entry name" value="SoLute Carrier Family"/>
    <property type="match status" value="1"/>
</dbReference>
<sequence>MAIERATRPNVRRGRPPGQRRAVIFDDTPQPSEWRNIWVAIFGFYILFAETGVRQVMNGFVEPVINTYNCTKDEADTAVLVVPMASSLILGPFCSIFYQRTGARISIIVGAALTGGSFVVGPFCKSIYLLMLATFGIGIGCGLMRNSIISIQCEYFKKKRNTVMAAISIGPGLGIFILPKTLKYIMTKYNSWGPAWWFLSLFYVVSAIMALFITKQPSEQTSSFSFSSAIKVCKRIEFDLHLIACFFASSVTFIYLANILILMESEKIEDKEGIYGFQGLASIGGKFVLTFVMSLNKVHNGIIMIISYAIAQISLSFAAFCYSLWQFRLQNAFAGIGIGLYQACLAPFLVAIVGPSQLAYALGFTNLINGISIISGVWISGFASKGTTGEDARSAFFISIWLGIAAIVMSIVTSFLLMAREKHKRKPSMKQMKHSSELNTLTNITSVENS</sequence>
<proteinExistence type="predicted"/>
<dbReference type="Gene3D" id="1.20.1250.20">
    <property type="entry name" value="MFS general substrate transporter like domains"/>
    <property type="match status" value="2"/>
</dbReference>
<dbReference type="WBParaSite" id="Csp11.Scaffold629.g13764.t1">
    <property type="protein sequence ID" value="Csp11.Scaffold629.g13764.t1"/>
    <property type="gene ID" value="Csp11.Scaffold629.g13764"/>
</dbReference>
<dbReference type="eggNOG" id="KOG2504">
    <property type="taxonomic scope" value="Eukaryota"/>
</dbReference>
<protein>
    <submittedName>
        <fullName evidence="4">MFS domain-containing protein</fullName>
    </submittedName>
</protein>
<evidence type="ECO:0000256" key="1">
    <source>
        <dbReference type="SAM" id="MobiDB-lite"/>
    </source>
</evidence>
<dbReference type="Pfam" id="PF07690">
    <property type="entry name" value="MFS_1"/>
    <property type="match status" value="1"/>
</dbReference>
<name>A0A1I7U0Z0_9PELO</name>
<evidence type="ECO:0000313" key="3">
    <source>
        <dbReference type="Proteomes" id="UP000095282"/>
    </source>
</evidence>
<feature type="transmembrane region" description="Helical" evidence="2">
    <location>
        <begin position="194"/>
        <end position="213"/>
    </location>
</feature>
<feature type="transmembrane region" description="Helical" evidence="2">
    <location>
        <begin position="275"/>
        <end position="295"/>
    </location>
</feature>
<feature type="transmembrane region" description="Helical" evidence="2">
    <location>
        <begin position="240"/>
        <end position="263"/>
    </location>
</feature>
<feature type="transmembrane region" description="Helical" evidence="2">
    <location>
        <begin position="37"/>
        <end position="57"/>
    </location>
</feature>
<keyword evidence="2" id="KW-1133">Transmembrane helix</keyword>
<feature type="transmembrane region" description="Helical" evidence="2">
    <location>
        <begin position="331"/>
        <end position="353"/>
    </location>
</feature>
<keyword evidence="2" id="KW-0812">Transmembrane</keyword>
<dbReference type="InterPro" id="IPR036259">
    <property type="entry name" value="MFS_trans_sf"/>
</dbReference>
<feature type="transmembrane region" description="Helical" evidence="2">
    <location>
        <begin position="302"/>
        <end position="325"/>
    </location>
</feature>
<reference evidence="4" key="1">
    <citation type="submission" date="2016-11" db="UniProtKB">
        <authorList>
            <consortium name="WormBaseParasite"/>
        </authorList>
    </citation>
    <scope>IDENTIFICATION</scope>
</reference>
<feature type="transmembrane region" description="Helical" evidence="2">
    <location>
        <begin position="163"/>
        <end position="182"/>
    </location>
</feature>
<feature type="transmembrane region" description="Helical" evidence="2">
    <location>
        <begin position="105"/>
        <end position="123"/>
    </location>
</feature>
<dbReference type="AlphaFoldDB" id="A0A1I7U0Z0"/>
<keyword evidence="3" id="KW-1185">Reference proteome</keyword>
<dbReference type="InterPro" id="IPR050327">
    <property type="entry name" value="Proton-linked_MCT"/>
</dbReference>
<feature type="transmembrane region" description="Helical" evidence="2">
    <location>
        <begin position="77"/>
        <end position="98"/>
    </location>
</feature>
<dbReference type="SUPFAM" id="SSF103473">
    <property type="entry name" value="MFS general substrate transporter"/>
    <property type="match status" value="1"/>
</dbReference>
<keyword evidence="2" id="KW-0472">Membrane</keyword>
<dbReference type="Proteomes" id="UP000095282">
    <property type="component" value="Unplaced"/>
</dbReference>
<dbReference type="PANTHER" id="PTHR11360">
    <property type="entry name" value="MONOCARBOXYLATE TRANSPORTER"/>
    <property type="match status" value="1"/>
</dbReference>
<dbReference type="FunFam" id="1.20.1250.20:FF:000881">
    <property type="entry name" value="SoLute Carrier Family"/>
    <property type="match status" value="1"/>
</dbReference>
<feature type="region of interest" description="Disordered" evidence="1">
    <location>
        <begin position="1"/>
        <end position="24"/>
    </location>
</feature>
<dbReference type="STRING" id="1561998.A0A1I7U0Z0"/>
<feature type="transmembrane region" description="Helical" evidence="2">
    <location>
        <begin position="395"/>
        <end position="419"/>
    </location>
</feature>
<feature type="transmembrane region" description="Helical" evidence="2">
    <location>
        <begin position="129"/>
        <end position="151"/>
    </location>
</feature>
<evidence type="ECO:0000256" key="2">
    <source>
        <dbReference type="SAM" id="Phobius"/>
    </source>
</evidence>
<accession>A0A1I7U0Z0</accession>
<organism evidence="3 4">
    <name type="scientific">Caenorhabditis tropicalis</name>
    <dbReference type="NCBI Taxonomy" id="1561998"/>
    <lineage>
        <taxon>Eukaryota</taxon>
        <taxon>Metazoa</taxon>
        <taxon>Ecdysozoa</taxon>
        <taxon>Nematoda</taxon>
        <taxon>Chromadorea</taxon>
        <taxon>Rhabditida</taxon>
        <taxon>Rhabditina</taxon>
        <taxon>Rhabditomorpha</taxon>
        <taxon>Rhabditoidea</taxon>
        <taxon>Rhabditidae</taxon>
        <taxon>Peloderinae</taxon>
        <taxon>Caenorhabditis</taxon>
    </lineage>
</organism>
<dbReference type="GO" id="GO:0008028">
    <property type="term" value="F:monocarboxylic acid transmembrane transporter activity"/>
    <property type="evidence" value="ECO:0007669"/>
    <property type="project" value="TreeGrafter"/>
</dbReference>